<accession>A0A0J6IR02</accession>
<reference evidence="1 2" key="1">
    <citation type="submission" date="2015-02" db="EMBL/GenBank/DDBJ databases">
        <title>Pseudomonas helleri sp. nov. and Pseudomonas weihenstephanensis sp. nov., isolated from raw cows milk.</title>
        <authorList>
            <person name="von Neubeck M."/>
            <person name="Huptas C."/>
            <person name="Wenning M."/>
            <person name="Scherer S."/>
        </authorList>
    </citation>
    <scope>NUCLEOTIDE SEQUENCE [LARGE SCALE GENOMIC DNA]</scope>
    <source>
        <strain evidence="1 2">DSM 29166</strain>
    </source>
</reference>
<dbReference type="RefSeq" id="WP_048363098.1">
    <property type="nucleotide sequence ID" value="NZ_JAAEBV010000006.1"/>
</dbReference>
<dbReference type="AlphaFoldDB" id="A0A0J6IZP1"/>
<evidence type="ECO:0000313" key="1">
    <source>
        <dbReference type="EMBL" id="KMN14559.1"/>
    </source>
</evidence>
<proteinExistence type="predicted"/>
<sequence>MNINIQDVQTPSLSAYTKTSTPAPEQLDVGWFNAALKNNDPASVNRVSLDNKAGQSLVQRSDFLQGLSNQAARALQKVGRHTDPMNMVKSTRAMSAFHLETQLTAKMISKTSQAIEKLTNLS</sequence>
<dbReference type="EMBL" id="JYLF01000002">
    <property type="protein sequence ID" value="KMN14559.1"/>
    <property type="molecule type" value="Genomic_DNA"/>
</dbReference>
<organism evidence="1 2">
    <name type="scientific">Pseudomonas weihenstephanensis</name>
    <dbReference type="NCBI Taxonomy" id="1608994"/>
    <lineage>
        <taxon>Bacteria</taxon>
        <taxon>Pseudomonadati</taxon>
        <taxon>Pseudomonadota</taxon>
        <taxon>Gammaproteobacteria</taxon>
        <taxon>Pseudomonadales</taxon>
        <taxon>Pseudomonadaceae</taxon>
        <taxon>Pseudomonas</taxon>
    </lineage>
</organism>
<comment type="caution">
    <text evidence="1">The sequence shown here is derived from an EMBL/GenBank/DDBJ whole genome shotgun (WGS) entry which is preliminary data.</text>
</comment>
<dbReference type="InterPro" id="IPR012670">
    <property type="entry name" value="T3SS_YscI/HrpB"/>
</dbReference>
<dbReference type="Pfam" id="PF17001">
    <property type="entry name" value="T3SS_basalb_I"/>
    <property type="match status" value="1"/>
</dbReference>
<accession>A0A0J6IZP1</accession>
<dbReference type="STRING" id="1608994.TU86_04445"/>
<dbReference type="PATRIC" id="fig|1608994.3.peg.1478"/>
<name>A0A0J6IZP1_9PSED</name>
<gene>
    <name evidence="1" type="ORF">TU86_04445</name>
</gene>
<dbReference type="NCBIfam" id="TIGR02497">
    <property type="entry name" value="yscI_hrpB_dom"/>
    <property type="match status" value="1"/>
</dbReference>
<evidence type="ECO:0000313" key="2">
    <source>
        <dbReference type="Proteomes" id="UP000036325"/>
    </source>
</evidence>
<dbReference type="Proteomes" id="UP000036325">
    <property type="component" value="Unassembled WGS sequence"/>
</dbReference>
<evidence type="ECO:0008006" key="3">
    <source>
        <dbReference type="Google" id="ProtNLM"/>
    </source>
</evidence>
<protein>
    <recommendedName>
        <fullName evidence="3">Type III secretion protein</fullName>
    </recommendedName>
</protein>
<dbReference type="GO" id="GO:0030254">
    <property type="term" value="P:protein secretion by the type III secretion system"/>
    <property type="evidence" value="ECO:0007669"/>
    <property type="project" value="InterPro"/>
</dbReference>
<dbReference type="OrthoDB" id="7029301at2"/>